<reference evidence="4 5" key="2">
    <citation type="submission" date="2019-11" db="EMBL/GenBank/DDBJ databases">
        <authorList>
            <person name="Lu H."/>
        </authorList>
    </citation>
    <scope>NUCLEOTIDE SEQUENCE [LARGE SCALE GENOMIC DNA]</scope>
    <source>
        <strain evidence="4 5">FIM1</strain>
    </source>
</reference>
<gene>
    <name evidence="4" type="primary">amdS</name>
    <name evidence="4" type="ORF">FIM1_2448</name>
</gene>
<accession>A0ABX6EUQ6</accession>
<dbReference type="PIRSF" id="PIRSF001221">
    <property type="entry name" value="Amidase_fungi"/>
    <property type="match status" value="1"/>
</dbReference>
<dbReference type="EMBL" id="CP015057">
    <property type="protein sequence ID" value="QGN15752.1"/>
    <property type="molecule type" value="Genomic_DNA"/>
</dbReference>
<dbReference type="PANTHER" id="PTHR46072:SF3">
    <property type="entry name" value="AMIDASE"/>
    <property type="match status" value="1"/>
</dbReference>
<dbReference type="SUPFAM" id="SSF75304">
    <property type="entry name" value="Amidase signature (AS) enzymes"/>
    <property type="match status" value="1"/>
</dbReference>
<organism evidence="4 5">
    <name type="scientific">Kluyveromyces marxianus</name>
    <name type="common">Yeast</name>
    <name type="synonym">Candida kefyr</name>
    <dbReference type="NCBI Taxonomy" id="4911"/>
    <lineage>
        <taxon>Eukaryota</taxon>
        <taxon>Fungi</taxon>
        <taxon>Dikarya</taxon>
        <taxon>Ascomycota</taxon>
        <taxon>Saccharomycotina</taxon>
        <taxon>Saccharomycetes</taxon>
        <taxon>Saccharomycetales</taxon>
        <taxon>Saccharomycetaceae</taxon>
        <taxon>Kluyveromyces</taxon>
    </lineage>
</organism>
<evidence type="ECO:0000256" key="1">
    <source>
        <dbReference type="ARBA" id="ARBA00009199"/>
    </source>
</evidence>
<dbReference type="Gene3D" id="3.90.1300.10">
    <property type="entry name" value="Amidase signature (AS) domain"/>
    <property type="match status" value="1"/>
</dbReference>
<evidence type="ECO:0000313" key="5">
    <source>
        <dbReference type="Proteomes" id="UP000422736"/>
    </source>
</evidence>
<name>A0ABX6EUQ6_KLUMA</name>
<keyword evidence="5" id="KW-1185">Reference proteome</keyword>
<keyword evidence="2" id="KW-0378">Hydrolase</keyword>
<dbReference type="Pfam" id="PF01425">
    <property type="entry name" value="Amidase"/>
    <property type="match status" value="1"/>
</dbReference>
<evidence type="ECO:0000313" key="4">
    <source>
        <dbReference type="EMBL" id="QGN15752.1"/>
    </source>
</evidence>
<dbReference type="InterPro" id="IPR023631">
    <property type="entry name" value="Amidase_dom"/>
</dbReference>
<sequence length="553" mass="60970">MTISEIAQTISDEDSSWKPKASTKLQEARSELPGHWELPVDVLEKFSMTSKDHVLDLPQMFLSPEEIEITKLQPANSLVEKIVSGEYSALQVLEAFSHRAAIATQVTNCCTELMFSYGRKRALYLDEYLKEHGKPIGPLHGLPISVKDSFKIPGYDSTLGYVSFIGNKKDITEPSPMIKLMIDLGAVPFVKTNLPQTLMTADSENNIFGRTLNPINLTLTAGGSSGGEGSLVKQRGSVFGIGTDIAGSIRIPALCNGVYGFKPTTNRIPFADQVAPADPTYLGFEPSAGPLATNWDDIELFMRHVLNSDLIKYDKTCIPYPYNGSISLPSVLKIGLITEVDYFPLHPTMVDTLEKAAGKLRKAGHEVQELRSDIVDFYKEGFKTCFGMYMIGASELKNGFDILKEEDEPLIDSLKMNPGVVPPQSIDDLYKLKASQQKVKAKATSLFDNFDIIICPGNAGAAPPHDEYGIPPFTCIWNLIDFPAAIIPFSTIDKEYDVDTSQYPPELLQPRTYPVYKENTYLGAPGHIQIVTPTFQDEKLLEIGKVIDSVLNA</sequence>
<comment type="similarity">
    <text evidence="1">Belongs to the amidase family.</text>
</comment>
<dbReference type="Proteomes" id="UP000422736">
    <property type="component" value="Chromosome 4"/>
</dbReference>
<reference evidence="4 5" key="1">
    <citation type="submission" date="2016-03" db="EMBL/GenBank/DDBJ databases">
        <title>How can Kluyveromyces marxianus grow so fast - potential evolutionary course in Saccharomyces Complex revealed by comparative genomics.</title>
        <authorList>
            <person name="Mo W."/>
            <person name="Lu W."/>
            <person name="Yang X."/>
            <person name="Qi J."/>
            <person name="Lv H."/>
        </authorList>
    </citation>
    <scope>NUCLEOTIDE SEQUENCE [LARGE SCALE GENOMIC DNA]</scope>
    <source>
        <strain evidence="4 5">FIM1</strain>
    </source>
</reference>
<evidence type="ECO:0000256" key="2">
    <source>
        <dbReference type="ARBA" id="ARBA00022801"/>
    </source>
</evidence>
<proteinExistence type="inferred from homology"/>
<dbReference type="PANTHER" id="PTHR46072">
    <property type="entry name" value="AMIDASE-RELATED-RELATED"/>
    <property type="match status" value="1"/>
</dbReference>
<evidence type="ECO:0000259" key="3">
    <source>
        <dbReference type="Pfam" id="PF01425"/>
    </source>
</evidence>
<feature type="domain" description="Amidase" evidence="3">
    <location>
        <begin position="92"/>
        <end position="541"/>
    </location>
</feature>
<protein>
    <submittedName>
        <fullName evidence="4">Acetamidase</fullName>
    </submittedName>
</protein>
<dbReference type="InterPro" id="IPR036928">
    <property type="entry name" value="AS_sf"/>
</dbReference>